<evidence type="ECO:0000256" key="4">
    <source>
        <dbReference type="RuleBase" id="RU363019"/>
    </source>
</evidence>
<feature type="chain" id="PRO_5002654859" description="Peptidyl-prolyl cis-trans isomerase" evidence="4">
    <location>
        <begin position="17"/>
        <end position="261"/>
    </location>
</feature>
<comment type="function">
    <text evidence="4">PPIases accelerate the folding of proteins. It catalyzes the cis-trans isomerization of proline imidic peptide bonds in oligopeptides.</text>
</comment>
<dbReference type="GO" id="GO:0005783">
    <property type="term" value="C:endoplasmic reticulum"/>
    <property type="evidence" value="ECO:0007669"/>
    <property type="project" value="TreeGrafter"/>
</dbReference>
<dbReference type="InParanoid" id="A3LNY3"/>
<dbReference type="PROSITE" id="PS00170">
    <property type="entry name" value="CSA_PPIASE_1"/>
    <property type="match status" value="1"/>
</dbReference>
<dbReference type="InterPro" id="IPR020892">
    <property type="entry name" value="Cyclophilin-type_PPIase_CS"/>
</dbReference>
<keyword evidence="5" id="KW-0472">Membrane</keyword>
<dbReference type="GO" id="GO:0006457">
    <property type="term" value="P:protein folding"/>
    <property type="evidence" value="ECO:0007669"/>
    <property type="project" value="InterPro"/>
</dbReference>
<comment type="similarity">
    <text evidence="4">Belongs to the cyclophilin-type PPIase family.</text>
</comment>
<dbReference type="GO" id="GO:0016018">
    <property type="term" value="F:cyclosporin A binding"/>
    <property type="evidence" value="ECO:0007669"/>
    <property type="project" value="TreeGrafter"/>
</dbReference>
<dbReference type="PANTHER" id="PTHR11071">
    <property type="entry name" value="PEPTIDYL-PROLYL CIS-TRANS ISOMERASE"/>
    <property type="match status" value="1"/>
</dbReference>
<dbReference type="GO" id="GO:0003755">
    <property type="term" value="F:peptidyl-prolyl cis-trans isomerase activity"/>
    <property type="evidence" value="ECO:0007669"/>
    <property type="project" value="UniProtKB-UniRule"/>
</dbReference>
<dbReference type="Proteomes" id="UP000002258">
    <property type="component" value="Chromosome 2"/>
</dbReference>
<accession>A3LNY3</accession>
<reference evidence="7 8" key="1">
    <citation type="journal article" date="2007" name="Nat. Biotechnol.">
        <title>Genome sequence of the lignocellulose-bioconverting and xylose-fermenting yeast Pichia stipitis.</title>
        <authorList>
            <person name="Jeffries T.W."/>
            <person name="Grigoriev I.V."/>
            <person name="Grimwood J."/>
            <person name="Laplaza J.M."/>
            <person name="Aerts A."/>
            <person name="Salamov A."/>
            <person name="Schmutz J."/>
            <person name="Lindquist E."/>
            <person name="Dehal P."/>
            <person name="Shapiro H."/>
            <person name="Jin Y.S."/>
            <person name="Passoth V."/>
            <person name="Richardson P.M."/>
        </authorList>
    </citation>
    <scope>NUCLEOTIDE SEQUENCE [LARGE SCALE GENOMIC DNA]</scope>
    <source>
        <strain evidence="8">ATCC 58785 / CBS 6054 / NBRC 10063 / NRRL Y-11545</strain>
    </source>
</reference>
<feature type="transmembrane region" description="Helical" evidence="5">
    <location>
        <begin position="226"/>
        <end position="242"/>
    </location>
</feature>
<dbReference type="PANTHER" id="PTHR11071:SF561">
    <property type="entry name" value="PEPTIDYL-PROLYL CIS-TRANS ISOMERASE D-RELATED"/>
    <property type="match status" value="1"/>
</dbReference>
<keyword evidence="4" id="KW-0732">Signal</keyword>
<keyword evidence="2 4" id="KW-0697">Rotamase</keyword>
<evidence type="ECO:0000256" key="1">
    <source>
        <dbReference type="ARBA" id="ARBA00000971"/>
    </source>
</evidence>
<evidence type="ECO:0000313" key="7">
    <source>
        <dbReference type="EMBL" id="ABN64398.1"/>
    </source>
</evidence>
<dbReference type="RefSeq" id="XP_001382427.1">
    <property type="nucleotide sequence ID" value="XM_001382390.1"/>
</dbReference>
<gene>
    <name evidence="7" type="ORF">PICST_34987</name>
</gene>
<dbReference type="Gene3D" id="2.40.100.10">
    <property type="entry name" value="Cyclophilin-like"/>
    <property type="match status" value="1"/>
</dbReference>
<keyword evidence="5" id="KW-1133">Transmembrane helix</keyword>
<evidence type="ECO:0000313" key="8">
    <source>
        <dbReference type="Proteomes" id="UP000002258"/>
    </source>
</evidence>
<dbReference type="Pfam" id="PF00160">
    <property type="entry name" value="Pro_isomerase"/>
    <property type="match status" value="1"/>
</dbReference>
<organism evidence="7 8">
    <name type="scientific">Scheffersomyces stipitis (strain ATCC 58785 / CBS 6054 / NBRC 10063 / NRRL Y-11545)</name>
    <name type="common">Yeast</name>
    <name type="synonym">Pichia stipitis</name>
    <dbReference type="NCBI Taxonomy" id="322104"/>
    <lineage>
        <taxon>Eukaryota</taxon>
        <taxon>Fungi</taxon>
        <taxon>Dikarya</taxon>
        <taxon>Ascomycota</taxon>
        <taxon>Saccharomycotina</taxon>
        <taxon>Pichiomycetes</taxon>
        <taxon>Debaryomycetaceae</taxon>
        <taxon>Scheffersomyces</taxon>
    </lineage>
</organism>
<proteinExistence type="inferred from homology"/>
<keyword evidence="3 4" id="KW-0413">Isomerase</keyword>
<feature type="domain" description="PPIase cyclophilin-type" evidence="6">
    <location>
        <begin position="61"/>
        <end position="214"/>
    </location>
</feature>
<evidence type="ECO:0000256" key="3">
    <source>
        <dbReference type="ARBA" id="ARBA00023235"/>
    </source>
</evidence>
<dbReference type="PRINTS" id="PR00153">
    <property type="entry name" value="CSAPPISMRASE"/>
</dbReference>
<feature type="signal peptide" evidence="4">
    <location>
        <begin position="1"/>
        <end position="16"/>
    </location>
</feature>
<name>A3LNY3_PICST</name>
<dbReference type="GO" id="GO:0000324">
    <property type="term" value="C:fungal-type vacuole"/>
    <property type="evidence" value="ECO:0007669"/>
    <property type="project" value="TreeGrafter"/>
</dbReference>
<dbReference type="InterPro" id="IPR002130">
    <property type="entry name" value="Cyclophilin-type_PPIase_dom"/>
</dbReference>
<dbReference type="OMA" id="VERIYIS"/>
<evidence type="ECO:0000256" key="2">
    <source>
        <dbReference type="ARBA" id="ARBA00023110"/>
    </source>
</evidence>
<comment type="catalytic activity">
    <reaction evidence="1 4">
        <text>[protein]-peptidylproline (omega=180) = [protein]-peptidylproline (omega=0)</text>
        <dbReference type="Rhea" id="RHEA:16237"/>
        <dbReference type="Rhea" id="RHEA-COMP:10747"/>
        <dbReference type="Rhea" id="RHEA-COMP:10748"/>
        <dbReference type="ChEBI" id="CHEBI:83833"/>
        <dbReference type="ChEBI" id="CHEBI:83834"/>
        <dbReference type="EC" id="5.2.1.8"/>
    </reaction>
</comment>
<sequence length="261" mass="29353">MLFLQTFLLFITISLAALIPQSGQAKDELTEQELQYLEDDPTITHKVTFQFSQKEEPDSPDSKILGEITMGMFGKTVPKTVFNFVKLANMTHGYGYERVLFHRIIQNFMIQGGDFQFGDGRGGHSIFEKGKFKDENFEINHNKKGRVSMANAGKDTNGSQFFITNTDDCTFLDGKHVVFGQVIGGFDTLAAVSAVKTNDKNRPLLDLFISNIKIQTLMISEPSPNYIYLIVVILVVVIWFAYSKSSYKKNAITDIKDSGIF</sequence>
<dbReference type="STRING" id="322104.A3LNY3"/>
<keyword evidence="5" id="KW-0812">Transmembrane</keyword>
<protein>
    <recommendedName>
        <fullName evidence="4">Peptidyl-prolyl cis-trans isomerase</fullName>
        <shortName evidence="4">PPIase</shortName>
        <ecNumber evidence="4">5.2.1.8</ecNumber>
    </recommendedName>
</protein>
<dbReference type="FunFam" id="2.40.100.10:FF:000025">
    <property type="entry name" value="Peptidyl-prolyl cis-trans isomerase CYP19-2"/>
    <property type="match status" value="1"/>
</dbReference>
<dbReference type="AlphaFoldDB" id="A3LNY3"/>
<dbReference type="KEGG" id="pic:PICST_34987"/>
<dbReference type="eggNOG" id="KOG0880">
    <property type="taxonomic scope" value="Eukaryota"/>
</dbReference>
<evidence type="ECO:0000256" key="5">
    <source>
        <dbReference type="SAM" id="Phobius"/>
    </source>
</evidence>
<dbReference type="InterPro" id="IPR029000">
    <property type="entry name" value="Cyclophilin-like_dom_sf"/>
</dbReference>
<dbReference type="HOGENOM" id="CLU_012062_4_1_1"/>
<dbReference type="EC" id="5.2.1.8" evidence="4"/>
<keyword evidence="8" id="KW-1185">Reference proteome</keyword>
<dbReference type="GeneID" id="4837273"/>
<dbReference type="PROSITE" id="PS50072">
    <property type="entry name" value="CSA_PPIASE_2"/>
    <property type="match status" value="1"/>
</dbReference>
<evidence type="ECO:0000259" key="6">
    <source>
        <dbReference type="PROSITE" id="PS50072"/>
    </source>
</evidence>
<dbReference type="SUPFAM" id="SSF50891">
    <property type="entry name" value="Cyclophilin-like"/>
    <property type="match status" value="1"/>
</dbReference>
<dbReference type="EMBL" id="CP000496">
    <property type="protein sequence ID" value="ABN64398.1"/>
    <property type="molecule type" value="Genomic_DNA"/>
</dbReference>
<dbReference type="OrthoDB" id="271386at2759"/>